<evidence type="ECO:0000313" key="2">
    <source>
        <dbReference type="Proteomes" id="UP001165289"/>
    </source>
</evidence>
<gene>
    <name evidence="1" type="ORF">LOD99_14196</name>
</gene>
<dbReference type="Proteomes" id="UP001165289">
    <property type="component" value="Unassembled WGS sequence"/>
</dbReference>
<keyword evidence="2" id="KW-1185">Reference proteome</keyword>
<name>A0AAV7KEK8_9METZ</name>
<comment type="caution">
    <text evidence="1">The sequence shown here is derived from an EMBL/GenBank/DDBJ whole genome shotgun (WGS) entry which is preliminary data.</text>
</comment>
<protein>
    <submittedName>
        <fullName evidence="1">Uncharacterized protein</fullName>
    </submittedName>
</protein>
<dbReference type="AlphaFoldDB" id="A0AAV7KEK8"/>
<dbReference type="EMBL" id="JAKMXF010000044">
    <property type="protein sequence ID" value="KAI6659856.1"/>
    <property type="molecule type" value="Genomic_DNA"/>
</dbReference>
<reference evidence="1 2" key="1">
    <citation type="journal article" date="2023" name="BMC Biol.">
        <title>The compact genome of the sponge Oopsacas minuta (Hexactinellida) is lacking key metazoan core genes.</title>
        <authorList>
            <person name="Santini S."/>
            <person name="Schenkelaars Q."/>
            <person name="Jourda C."/>
            <person name="Duchesne M."/>
            <person name="Belahbib H."/>
            <person name="Rocher C."/>
            <person name="Selva M."/>
            <person name="Riesgo A."/>
            <person name="Vervoort M."/>
            <person name="Leys S.P."/>
            <person name="Kodjabachian L."/>
            <person name="Le Bivic A."/>
            <person name="Borchiellini C."/>
            <person name="Claverie J.M."/>
            <person name="Renard E."/>
        </authorList>
    </citation>
    <scope>NUCLEOTIDE SEQUENCE [LARGE SCALE GENOMIC DNA]</scope>
    <source>
        <strain evidence="1">SPO-2</strain>
    </source>
</reference>
<accession>A0AAV7KEK8</accession>
<sequence length="181" mass="20601">MAKILSGAGDANCQMYTATLQQIHDISTVQNGFPINRTIRDAHDVFDEVDEEEFLSLPTNQRYNLTHKPISEKDIISTSPLHTYLRTFSWFLLLIYHLQCGDIQKWSPTSRIILGAKKFITSFIEENLVYPLTHHQSKEEPPQQEMLFGDASHVAMILCKISLLAIDGCSSRDTSSCHYNL</sequence>
<organism evidence="1 2">
    <name type="scientific">Oopsacas minuta</name>
    <dbReference type="NCBI Taxonomy" id="111878"/>
    <lineage>
        <taxon>Eukaryota</taxon>
        <taxon>Metazoa</taxon>
        <taxon>Porifera</taxon>
        <taxon>Hexactinellida</taxon>
        <taxon>Hexasterophora</taxon>
        <taxon>Lyssacinosida</taxon>
        <taxon>Leucopsacidae</taxon>
        <taxon>Oopsacas</taxon>
    </lineage>
</organism>
<proteinExistence type="predicted"/>
<evidence type="ECO:0000313" key="1">
    <source>
        <dbReference type="EMBL" id="KAI6659856.1"/>
    </source>
</evidence>